<dbReference type="AlphaFoldDB" id="A0A3B0MIZ5"/>
<name>A0A3B0MIZ5_9GAMM</name>
<protein>
    <submittedName>
        <fullName evidence="1">Uncharacterized protein</fullName>
    </submittedName>
</protein>
<dbReference type="EMBL" id="UFQR01000004">
    <property type="protein sequence ID" value="SSW95364.1"/>
    <property type="molecule type" value="Genomic_DNA"/>
</dbReference>
<reference evidence="1" key="1">
    <citation type="submission" date="2018-04" db="EMBL/GenBank/DDBJ databases">
        <authorList>
            <person name="Go L.Y."/>
            <person name="Mitchell J.A."/>
        </authorList>
    </citation>
    <scope>NUCLEOTIDE SEQUENCE</scope>
    <source>
        <strain evidence="1">ARTV</strain>
    </source>
</reference>
<proteinExistence type="predicted"/>
<organism evidence="1">
    <name type="scientific">Arsenophonus endosymbiont of Trialeurodes vaporariorum</name>
    <dbReference type="NCBI Taxonomy" id="235567"/>
    <lineage>
        <taxon>Bacteria</taxon>
        <taxon>Pseudomonadati</taxon>
        <taxon>Pseudomonadota</taxon>
        <taxon>Gammaproteobacteria</taxon>
        <taxon>Enterobacterales</taxon>
        <taxon>Morganellaceae</taxon>
        <taxon>Arsenophonus</taxon>
    </lineage>
</organism>
<sequence>MKLPILKPVFFLGIPPDFEEKRVYTHGWQKQLAYQKLRFKAMFDSPGYFNRSLWDTLSGEYYRSFIEKRDYFHIFDYWRWDEKIIDNTLINDYDWETAIDTNTTWRIGDGTAAFYNYIYYLVTGFTEHDTFRSNQIREGQMTREKALTLVADENQPRYENIRWYLDV</sequence>
<accession>A0A3B0MIZ5</accession>
<gene>
    <name evidence="1" type="ORF">ARTV_1221</name>
</gene>
<evidence type="ECO:0000313" key="1">
    <source>
        <dbReference type="EMBL" id="SSW95364.1"/>
    </source>
</evidence>